<organism evidence="3 4">
    <name type="scientific">Mytilus galloprovincialis</name>
    <name type="common">Mediterranean mussel</name>
    <dbReference type="NCBI Taxonomy" id="29158"/>
    <lineage>
        <taxon>Eukaryota</taxon>
        <taxon>Metazoa</taxon>
        <taxon>Spiralia</taxon>
        <taxon>Lophotrochozoa</taxon>
        <taxon>Mollusca</taxon>
        <taxon>Bivalvia</taxon>
        <taxon>Autobranchia</taxon>
        <taxon>Pteriomorphia</taxon>
        <taxon>Mytilida</taxon>
        <taxon>Mytiloidea</taxon>
        <taxon>Mytilidae</taxon>
        <taxon>Mytilinae</taxon>
        <taxon>Mytilus</taxon>
    </lineage>
</organism>
<evidence type="ECO:0000313" key="3">
    <source>
        <dbReference type="EMBL" id="OPL20459.1"/>
    </source>
</evidence>
<keyword evidence="1" id="KW-0472">Membrane</keyword>
<protein>
    <recommendedName>
        <fullName evidence="2">Cas1p 10 TM acyl transferase domain-containing protein</fullName>
    </recommendedName>
</protein>
<dbReference type="Proteomes" id="UP000266721">
    <property type="component" value="Unassembled WGS sequence"/>
</dbReference>
<keyword evidence="1" id="KW-0812">Transmembrane</keyword>
<keyword evidence="1" id="KW-1133">Transmembrane helix</keyword>
<reference evidence="3 4" key="1">
    <citation type="journal article" date="2016" name="PLoS ONE">
        <title>A First Insight into the Genome of the Filter-Feeder Mussel Mytilus galloprovincialis.</title>
        <authorList>
            <person name="Murgarella M."/>
            <person name="Puiu D."/>
            <person name="Novoa B."/>
            <person name="Figueras A."/>
            <person name="Posada D."/>
            <person name="Canchaya C."/>
        </authorList>
    </citation>
    <scope>NUCLEOTIDE SEQUENCE [LARGE SCALE GENOMIC DNA]</scope>
    <source>
        <tissue evidence="3">Muscle</tissue>
    </source>
</reference>
<feature type="domain" description="Cas1p 10 TM acyl transferase" evidence="2">
    <location>
        <begin position="2"/>
        <end position="34"/>
    </location>
</feature>
<dbReference type="AlphaFoldDB" id="A0A409V6P9"/>
<evidence type="ECO:0000259" key="2">
    <source>
        <dbReference type="Pfam" id="PF07779"/>
    </source>
</evidence>
<dbReference type="Pfam" id="PF07779">
    <property type="entry name" value="Cas1_AcylT"/>
    <property type="match status" value="2"/>
</dbReference>
<name>A0A409V6P9_MYTGA</name>
<dbReference type="EMBL" id="KV607524">
    <property type="protein sequence ID" value="OPL20459.1"/>
    <property type="molecule type" value="Genomic_DNA"/>
</dbReference>
<feature type="transmembrane region" description="Helical" evidence="1">
    <location>
        <begin position="26"/>
        <end position="42"/>
    </location>
</feature>
<evidence type="ECO:0000256" key="1">
    <source>
        <dbReference type="SAM" id="Phobius"/>
    </source>
</evidence>
<sequence>LRPIKSLFVLQDDSISEWRFRWSLDRYSVVYGMSYVIFTFLCKNKVECNQFHSYLTIVPLFISQYHIWLAADTHGVLVLIPSYPVLNVIITSFIFICISHEISKITGALTKHAIPSEWKALL</sequence>
<accession>A0A409V6P9</accession>
<gene>
    <name evidence="3" type="ORF">AM593_07913</name>
</gene>
<feature type="transmembrane region" description="Helical" evidence="1">
    <location>
        <begin position="77"/>
        <end position="98"/>
    </location>
</feature>
<dbReference type="InterPro" id="IPR012419">
    <property type="entry name" value="Cas1_AcylTrans_dom"/>
</dbReference>
<feature type="transmembrane region" description="Helical" evidence="1">
    <location>
        <begin position="54"/>
        <end position="71"/>
    </location>
</feature>
<evidence type="ECO:0000313" key="4">
    <source>
        <dbReference type="Proteomes" id="UP000266721"/>
    </source>
</evidence>
<feature type="non-terminal residue" evidence="3">
    <location>
        <position position="122"/>
    </location>
</feature>
<feature type="non-terminal residue" evidence="3">
    <location>
        <position position="1"/>
    </location>
</feature>
<proteinExistence type="predicted"/>
<keyword evidence="4" id="KW-1185">Reference proteome</keyword>
<feature type="domain" description="Cas1p 10 TM acyl transferase" evidence="2">
    <location>
        <begin position="60"/>
        <end position="121"/>
    </location>
</feature>